<accession>A0A1G2FA12</accession>
<evidence type="ECO:0000313" key="4">
    <source>
        <dbReference type="EMBL" id="OGZ34914.1"/>
    </source>
</evidence>
<evidence type="ECO:0000256" key="3">
    <source>
        <dbReference type="SAM" id="Phobius"/>
    </source>
</evidence>
<keyword evidence="3" id="KW-0812">Transmembrane</keyword>
<keyword evidence="3" id="KW-0472">Membrane</keyword>
<dbReference type="AlphaFoldDB" id="A0A1G2FA12"/>
<organism evidence="4 5">
    <name type="scientific">Candidatus Portnoybacteria bacterium RIFCSPHIGHO2_01_FULL_40_12b</name>
    <dbReference type="NCBI Taxonomy" id="1801994"/>
    <lineage>
        <taxon>Bacteria</taxon>
        <taxon>Candidatus Portnoyibacteriota</taxon>
    </lineage>
</organism>
<evidence type="ECO:0008006" key="6">
    <source>
        <dbReference type="Google" id="ProtNLM"/>
    </source>
</evidence>
<evidence type="ECO:0000313" key="5">
    <source>
        <dbReference type="Proteomes" id="UP000176974"/>
    </source>
</evidence>
<dbReference type="Gene3D" id="6.10.250.3150">
    <property type="match status" value="1"/>
</dbReference>
<keyword evidence="1" id="KW-0175">Coiled coil</keyword>
<protein>
    <recommendedName>
        <fullName evidence="6">Peptidase C39-like domain-containing protein</fullName>
    </recommendedName>
</protein>
<evidence type="ECO:0000256" key="1">
    <source>
        <dbReference type="SAM" id="Coils"/>
    </source>
</evidence>
<dbReference type="Proteomes" id="UP000176974">
    <property type="component" value="Unassembled WGS sequence"/>
</dbReference>
<comment type="caution">
    <text evidence="4">The sequence shown here is derived from an EMBL/GenBank/DDBJ whole genome shotgun (WGS) entry which is preliminary data.</text>
</comment>
<reference evidence="4 5" key="1">
    <citation type="journal article" date="2016" name="Nat. Commun.">
        <title>Thousands of microbial genomes shed light on interconnected biogeochemical processes in an aquifer system.</title>
        <authorList>
            <person name="Anantharaman K."/>
            <person name="Brown C.T."/>
            <person name="Hug L.A."/>
            <person name="Sharon I."/>
            <person name="Castelle C.J."/>
            <person name="Probst A.J."/>
            <person name="Thomas B.C."/>
            <person name="Singh A."/>
            <person name="Wilkins M.J."/>
            <person name="Karaoz U."/>
            <person name="Brodie E.L."/>
            <person name="Williams K.H."/>
            <person name="Hubbard S.S."/>
            <person name="Banfield J.F."/>
        </authorList>
    </citation>
    <scope>NUCLEOTIDE SEQUENCE [LARGE SCALE GENOMIC DNA]</scope>
</reference>
<proteinExistence type="predicted"/>
<name>A0A1G2FA12_9BACT</name>
<gene>
    <name evidence="4" type="ORF">A2815_00860</name>
</gene>
<evidence type="ECO:0000256" key="2">
    <source>
        <dbReference type="SAM" id="MobiDB-lite"/>
    </source>
</evidence>
<feature type="region of interest" description="Disordered" evidence="2">
    <location>
        <begin position="196"/>
        <end position="224"/>
    </location>
</feature>
<dbReference type="Gene3D" id="3.90.70.10">
    <property type="entry name" value="Cysteine proteinases"/>
    <property type="match status" value="1"/>
</dbReference>
<feature type="compositionally biased region" description="Basic and acidic residues" evidence="2">
    <location>
        <begin position="196"/>
        <end position="218"/>
    </location>
</feature>
<keyword evidence="3" id="KW-1133">Transmembrane helix</keyword>
<dbReference type="EMBL" id="MHMY01000023">
    <property type="protein sequence ID" value="OGZ34914.1"/>
    <property type="molecule type" value="Genomic_DNA"/>
</dbReference>
<feature type="transmembrane region" description="Helical" evidence="3">
    <location>
        <begin position="20"/>
        <end position="39"/>
    </location>
</feature>
<feature type="coiled-coil region" evidence="1">
    <location>
        <begin position="49"/>
        <end position="118"/>
    </location>
</feature>
<sequence>MVNIKNHYRNNNKFSKICQVGWRSILRNLIFIFFILILVKIPAGQAGLIDELNRQIEEQSAKQKELEKQAKEYQKVIDVKRGEIKTLNNEIAIFNAQIRKLEIEEELTEDKISQTQLEILRLGYGLDQAEEDIVSQKEILGEIIRTIDQYDETNDLEIILQSDNLSDFFSQMAYIEGLQTKTQESIDNLKYLKNKMSQDKESEEDKKEELEGLKKQLSDKQNSLNSQRISRQTFLDYTKGEEKKYQQLLANIEAQKRSILGDLNRLIQLKADELARLKEQQEKPPQEYWASLDWYYNQTNPAWAKTTIGITNSTLADYGCAVADVAMVFSYLGERINPAQLAKEPIFSYDLIVWPKKWNSIQCLNCPPPHKEPIDWFRLDREIGAGYPVIVFVKANGRGAGHYVVVHHKTKDGRYVVHDPMFGPNIYLDSTRAYISSLYKTTTSIDQMIIYR</sequence>